<feature type="transmembrane region" description="Helical" evidence="8">
    <location>
        <begin position="321"/>
        <end position="342"/>
    </location>
</feature>
<evidence type="ECO:0000256" key="8">
    <source>
        <dbReference type="SAM" id="Phobius"/>
    </source>
</evidence>
<feature type="transmembrane region" description="Helical" evidence="8">
    <location>
        <begin position="78"/>
        <end position="95"/>
    </location>
</feature>
<feature type="transmembrane region" description="Helical" evidence="8">
    <location>
        <begin position="127"/>
        <end position="145"/>
    </location>
</feature>
<evidence type="ECO:0000256" key="1">
    <source>
        <dbReference type="ARBA" id="ARBA00004651"/>
    </source>
</evidence>
<protein>
    <submittedName>
        <fullName evidence="10">Glycosyl transferase</fullName>
    </submittedName>
</protein>
<dbReference type="AlphaFoldDB" id="A0A7K1U2F1"/>
<name>A0A7K1U2F1_9BACT</name>
<evidence type="ECO:0000313" key="10">
    <source>
        <dbReference type="EMBL" id="MVT08528.1"/>
    </source>
</evidence>
<feature type="transmembrane region" description="Helical" evidence="8">
    <location>
        <begin position="245"/>
        <end position="264"/>
    </location>
</feature>
<feature type="transmembrane region" description="Helical" evidence="8">
    <location>
        <begin position="101"/>
        <end position="120"/>
    </location>
</feature>
<dbReference type="InterPro" id="IPR038731">
    <property type="entry name" value="RgtA/B/C-like"/>
</dbReference>
<dbReference type="PANTHER" id="PTHR33908:SF11">
    <property type="entry name" value="MEMBRANE PROTEIN"/>
    <property type="match status" value="1"/>
</dbReference>
<dbReference type="Proteomes" id="UP000461730">
    <property type="component" value="Unassembled WGS sequence"/>
</dbReference>
<evidence type="ECO:0000259" key="9">
    <source>
        <dbReference type="Pfam" id="PF13231"/>
    </source>
</evidence>
<dbReference type="PANTHER" id="PTHR33908">
    <property type="entry name" value="MANNOSYLTRANSFERASE YKCB-RELATED"/>
    <property type="match status" value="1"/>
</dbReference>
<reference evidence="10 11" key="1">
    <citation type="submission" date="2019-12" db="EMBL/GenBank/DDBJ databases">
        <title>Chitinophaga sp. strain ysch24 (GDMCC 1.1355), whole genome shotgun sequence.</title>
        <authorList>
            <person name="Zhang X."/>
        </authorList>
    </citation>
    <scope>NUCLEOTIDE SEQUENCE [LARGE SCALE GENOMIC DNA]</scope>
    <source>
        <strain evidence="11">ysch24</strain>
    </source>
</reference>
<dbReference type="InterPro" id="IPR050297">
    <property type="entry name" value="LipidA_mod_glycosyltrf_83"/>
</dbReference>
<evidence type="ECO:0000256" key="5">
    <source>
        <dbReference type="ARBA" id="ARBA00022692"/>
    </source>
</evidence>
<keyword evidence="3" id="KW-0328">Glycosyltransferase</keyword>
<accession>A0A7K1U2F1</accession>
<dbReference type="EMBL" id="WRXN01000003">
    <property type="protein sequence ID" value="MVT08528.1"/>
    <property type="molecule type" value="Genomic_DNA"/>
</dbReference>
<keyword evidence="7 8" id="KW-0472">Membrane</keyword>
<sequence>MIQRQEKTATILLISFLILKIVLSYALVNDMYELHRDEFLHLDQANHLAGGYASVPPLTSIVSLIIKFLGNTEFWVRFFPALFGAGAILFCWRIVELLEGNLFAKCLVAITCLCSAYLRLNTLYQPNSFDVLSWAAVFYFLLRYFKTGKPGTLYWMAVWAGLGFLNKYNILFLFLGLLPALIITSKRKIFADRHFYFALLLAVVIILPNLIWQISHHFPVFRHMKELRETQLVHVNRLDFFVEQLLFFICGIFVLLAGITGLIFNKQFRQHQWVLFTYIATILIFSYFNAKGYYALGLYPPLLAFGSTYLAQVLQRPLFRALLLIFITGTFTYLLPLVMPLYTPVQIIAHHNKFRKAGLLKWNDGKDHELPQDYADMLGWKELATIVDSAYRIVPDKEHLLILCDNYGQAGAINYYSAFGNIHASSFNADYMHWMDLEKPIRTKIRIREYYPRDAAAKDSLDFGSMQKIGMVQNPWCLEYGTTVYLLKDPKIDVNAELKSYIKED</sequence>
<feature type="transmembrane region" description="Helical" evidence="8">
    <location>
        <begin position="195"/>
        <end position="214"/>
    </location>
</feature>
<comment type="caution">
    <text evidence="10">The sequence shown here is derived from an EMBL/GenBank/DDBJ whole genome shotgun (WGS) entry which is preliminary data.</text>
</comment>
<feature type="transmembrane region" description="Helical" evidence="8">
    <location>
        <begin position="273"/>
        <end position="290"/>
    </location>
</feature>
<dbReference type="GO" id="GO:0005886">
    <property type="term" value="C:plasma membrane"/>
    <property type="evidence" value="ECO:0007669"/>
    <property type="project" value="UniProtKB-SubCell"/>
</dbReference>
<dbReference type="RefSeq" id="WP_157305949.1">
    <property type="nucleotide sequence ID" value="NZ_WRXN01000003.1"/>
</dbReference>
<keyword evidence="2" id="KW-1003">Cell membrane</keyword>
<organism evidence="10 11">
    <name type="scientific">Chitinophaga tropicalis</name>
    <dbReference type="NCBI Taxonomy" id="2683588"/>
    <lineage>
        <taxon>Bacteria</taxon>
        <taxon>Pseudomonadati</taxon>
        <taxon>Bacteroidota</taxon>
        <taxon>Chitinophagia</taxon>
        <taxon>Chitinophagales</taxon>
        <taxon>Chitinophagaceae</taxon>
        <taxon>Chitinophaga</taxon>
    </lineage>
</organism>
<evidence type="ECO:0000313" key="11">
    <source>
        <dbReference type="Proteomes" id="UP000461730"/>
    </source>
</evidence>
<comment type="subcellular location">
    <subcellularLocation>
        <location evidence="1">Cell membrane</location>
        <topology evidence="1">Multi-pass membrane protein</topology>
    </subcellularLocation>
</comment>
<evidence type="ECO:0000256" key="4">
    <source>
        <dbReference type="ARBA" id="ARBA00022679"/>
    </source>
</evidence>
<feature type="domain" description="Glycosyltransferase RgtA/B/C/D-like" evidence="9">
    <location>
        <begin position="56"/>
        <end position="212"/>
    </location>
</feature>
<feature type="transmembrane region" description="Helical" evidence="8">
    <location>
        <begin position="296"/>
        <end position="314"/>
    </location>
</feature>
<evidence type="ECO:0000256" key="2">
    <source>
        <dbReference type="ARBA" id="ARBA00022475"/>
    </source>
</evidence>
<feature type="transmembrane region" description="Helical" evidence="8">
    <location>
        <begin position="157"/>
        <end position="183"/>
    </location>
</feature>
<evidence type="ECO:0000256" key="6">
    <source>
        <dbReference type="ARBA" id="ARBA00022989"/>
    </source>
</evidence>
<dbReference type="GO" id="GO:0009103">
    <property type="term" value="P:lipopolysaccharide biosynthetic process"/>
    <property type="evidence" value="ECO:0007669"/>
    <property type="project" value="UniProtKB-ARBA"/>
</dbReference>
<keyword evidence="4 10" id="KW-0808">Transferase</keyword>
<dbReference type="Pfam" id="PF13231">
    <property type="entry name" value="PMT_2"/>
    <property type="match status" value="1"/>
</dbReference>
<keyword evidence="5 8" id="KW-0812">Transmembrane</keyword>
<evidence type="ECO:0000256" key="7">
    <source>
        <dbReference type="ARBA" id="ARBA00023136"/>
    </source>
</evidence>
<gene>
    <name evidence="10" type="ORF">GO493_09680</name>
</gene>
<keyword evidence="6 8" id="KW-1133">Transmembrane helix</keyword>
<keyword evidence="11" id="KW-1185">Reference proteome</keyword>
<evidence type="ECO:0000256" key="3">
    <source>
        <dbReference type="ARBA" id="ARBA00022676"/>
    </source>
</evidence>
<proteinExistence type="predicted"/>
<feature type="transmembrane region" description="Helical" evidence="8">
    <location>
        <begin position="48"/>
        <end position="66"/>
    </location>
</feature>
<dbReference type="GO" id="GO:0016763">
    <property type="term" value="F:pentosyltransferase activity"/>
    <property type="evidence" value="ECO:0007669"/>
    <property type="project" value="TreeGrafter"/>
</dbReference>